<accession>A0A8S1J0K1</accession>
<dbReference type="Proteomes" id="UP000708148">
    <property type="component" value="Unassembled WGS sequence"/>
</dbReference>
<proteinExistence type="predicted"/>
<evidence type="ECO:0000313" key="2">
    <source>
        <dbReference type="EMBL" id="CAD7700685.1"/>
    </source>
</evidence>
<feature type="compositionally biased region" description="Basic residues" evidence="1">
    <location>
        <begin position="267"/>
        <end position="278"/>
    </location>
</feature>
<reference evidence="2" key="1">
    <citation type="submission" date="2020-12" db="EMBL/GenBank/DDBJ databases">
        <authorList>
            <person name="Iha C."/>
        </authorList>
    </citation>
    <scope>NUCLEOTIDE SEQUENCE</scope>
</reference>
<feature type="region of interest" description="Disordered" evidence="1">
    <location>
        <begin position="32"/>
        <end position="138"/>
    </location>
</feature>
<dbReference type="AlphaFoldDB" id="A0A8S1J0K1"/>
<sequence>MPCTTLCYLHSMCAILCKVTCTSRDNLLNHAHSKGHTKKAKKASVADGATAKQDHTLGGLGTDLGSSSRDVAEQTAASADPCPEKNDRMRKELGSAKEDERSTKSSKKRKALHPADAAYMGQCSADSPAGSKKHKRKRGIVTQVAAESALSLGRETAKDSAGPNKAVDALQEDEGLVGANAVAKKLKKAKKREPGACGGHLKAGLLGNGVVKKKAMKKMARAAACQENGAVLAEDGKEVKKAKKSESKGVVDRENGSMLEDGDAQKEKKKKKSRKRKSKVDVEEQVGGSERIESGKEAKAKQKKKKKERKAADS</sequence>
<feature type="compositionally biased region" description="Basic and acidic residues" evidence="1">
    <location>
        <begin position="290"/>
        <end position="300"/>
    </location>
</feature>
<organism evidence="2 3">
    <name type="scientific">Ostreobium quekettii</name>
    <dbReference type="NCBI Taxonomy" id="121088"/>
    <lineage>
        <taxon>Eukaryota</taxon>
        <taxon>Viridiplantae</taxon>
        <taxon>Chlorophyta</taxon>
        <taxon>core chlorophytes</taxon>
        <taxon>Ulvophyceae</taxon>
        <taxon>TCBD clade</taxon>
        <taxon>Bryopsidales</taxon>
        <taxon>Ostreobineae</taxon>
        <taxon>Ostreobiaceae</taxon>
        <taxon>Ostreobium</taxon>
    </lineage>
</organism>
<feature type="compositionally biased region" description="Basic and acidic residues" evidence="1">
    <location>
        <begin position="234"/>
        <end position="255"/>
    </location>
</feature>
<feature type="compositionally biased region" description="Basic and acidic residues" evidence="1">
    <location>
        <begin position="82"/>
        <end position="103"/>
    </location>
</feature>
<protein>
    <submittedName>
        <fullName evidence="2">Uncharacterized protein</fullName>
    </submittedName>
</protein>
<evidence type="ECO:0000256" key="1">
    <source>
        <dbReference type="SAM" id="MobiDB-lite"/>
    </source>
</evidence>
<name>A0A8S1J0K1_9CHLO</name>
<feature type="compositionally biased region" description="Basic residues" evidence="1">
    <location>
        <begin position="32"/>
        <end position="42"/>
    </location>
</feature>
<dbReference type="EMBL" id="CAJHUC010001320">
    <property type="protein sequence ID" value="CAD7700685.1"/>
    <property type="molecule type" value="Genomic_DNA"/>
</dbReference>
<feature type="region of interest" description="Disordered" evidence="1">
    <location>
        <begin position="233"/>
        <end position="314"/>
    </location>
</feature>
<feature type="compositionally biased region" description="Basic residues" evidence="1">
    <location>
        <begin position="301"/>
        <end position="314"/>
    </location>
</feature>
<comment type="caution">
    <text evidence="2">The sequence shown here is derived from an EMBL/GenBank/DDBJ whole genome shotgun (WGS) entry which is preliminary data.</text>
</comment>
<keyword evidence="3" id="KW-1185">Reference proteome</keyword>
<evidence type="ECO:0000313" key="3">
    <source>
        <dbReference type="Proteomes" id="UP000708148"/>
    </source>
</evidence>
<gene>
    <name evidence="2" type="ORF">OSTQU699_LOCUS6044</name>
</gene>